<evidence type="ECO:0000256" key="5">
    <source>
        <dbReference type="ARBA" id="ARBA00023136"/>
    </source>
</evidence>
<dbReference type="PANTHER" id="PTHR31885:SF6">
    <property type="entry name" value="GH04784P"/>
    <property type="match status" value="1"/>
</dbReference>
<evidence type="ECO:0000256" key="2">
    <source>
        <dbReference type="ARBA" id="ARBA00007375"/>
    </source>
</evidence>
<gene>
    <name evidence="7" type="ORF">HRG_09534</name>
</gene>
<dbReference type="Pfam" id="PF07947">
    <property type="entry name" value="YhhN"/>
    <property type="match status" value="1"/>
</dbReference>
<feature type="transmembrane region" description="Helical" evidence="6">
    <location>
        <begin position="147"/>
        <end position="165"/>
    </location>
</feature>
<dbReference type="AlphaFoldDB" id="A0A9P8SDT0"/>
<feature type="transmembrane region" description="Helical" evidence="6">
    <location>
        <begin position="116"/>
        <end position="135"/>
    </location>
</feature>
<dbReference type="Proteomes" id="UP000824596">
    <property type="component" value="Unassembled WGS sequence"/>
</dbReference>
<dbReference type="InterPro" id="IPR012506">
    <property type="entry name" value="TMEM86B-like"/>
</dbReference>
<evidence type="ECO:0000256" key="3">
    <source>
        <dbReference type="ARBA" id="ARBA00022692"/>
    </source>
</evidence>
<feature type="transmembrane region" description="Helical" evidence="6">
    <location>
        <begin position="82"/>
        <end position="104"/>
    </location>
</feature>
<evidence type="ECO:0000313" key="7">
    <source>
        <dbReference type="EMBL" id="KAH0959073.1"/>
    </source>
</evidence>
<dbReference type="EMBL" id="JAIZPD010000013">
    <property type="protein sequence ID" value="KAH0959073.1"/>
    <property type="molecule type" value="Genomic_DNA"/>
</dbReference>
<dbReference type="GeneID" id="68358663"/>
<protein>
    <submittedName>
        <fullName evidence="7">YhhN family domain-containing protein</fullName>
    </submittedName>
</protein>
<evidence type="ECO:0000256" key="4">
    <source>
        <dbReference type="ARBA" id="ARBA00022989"/>
    </source>
</evidence>
<keyword evidence="8" id="KW-1185">Reference proteome</keyword>
<dbReference type="PANTHER" id="PTHR31885">
    <property type="entry name" value="GH04784P"/>
    <property type="match status" value="1"/>
</dbReference>
<sequence>MKTFQGFGPFDITILIISLSTAILYGLRIRTPSDSLRTTLKATSTASLSLLCALNGKSWLLVAALAFGAVGDAFLAWPGEAAFLRGLGSFLIAHLFYVRLFAGFGDGKELVLAEGWRQLLGVVMLALAPIMGFVLVPRVGPSLRLPIAVYSAVSLCVIFAALTIAHQHTVTGATLFALSDCLLGAEEFLLPADSKHHVWMQYAVWILYYGGQLLIVSGLMDGS</sequence>
<evidence type="ECO:0000313" key="8">
    <source>
        <dbReference type="Proteomes" id="UP000824596"/>
    </source>
</evidence>
<accession>A0A9P8SDT0</accession>
<feature type="transmembrane region" description="Helical" evidence="6">
    <location>
        <begin position="202"/>
        <end position="220"/>
    </location>
</feature>
<keyword evidence="4 6" id="KW-1133">Transmembrane helix</keyword>
<reference evidence="7" key="1">
    <citation type="submission" date="2021-09" db="EMBL/GenBank/DDBJ databases">
        <title>A high-quality genome of the endoparasitic fungus Hirsutella rhossiliensis with a comparison of Hirsutella genomes reveals transposable elements contributing to genome size variation.</title>
        <authorList>
            <person name="Lin R."/>
            <person name="Jiao Y."/>
            <person name="Sun X."/>
            <person name="Ling J."/>
            <person name="Xie B."/>
            <person name="Cheng X."/>
        </authorList>
    </citation>
    <scope>NUCLEOTIDE SEQUENCE</scope>
    <source>
        <strain evidence="7">HR02</strain>
    </source>
</reference>
<name>A0A9P8SDT0_9HYPO</name>
<keyword evidence="5 6" id="KW-0472">Membrane</keyword>
<feature type="transmembrane region" description="Helical" evidence="6">
    <location>
        <begin position="48"/>
        <end position="70"/>
    </location>
</feature>
<comment type="subcellular location">
    <subcellularLocation>
        <location evidence="1">Membrane</location>
        <topology evidence="1">Multi-pass membrane protein</topology>
    </subcellularLocation>
</comment>
<evidence type="ECO:0000256" key="1">
    <source>
        <dbReference type="ARBA" id="ARBA00004141"/>
    </source>
</evidence>
<organism evidence="7 8">
    <name type="scientific">Hirsutella rhossiliensis</name>
    <dbReference type="NCBI Taxonomy" id="111463"/>
    <lineage>
        <taxon>Eukaryota</taxon>
        <taxon>Fungi</taxon>
        <taxon>Dikarya</taxon>
        <taxon>Ascomycota</taxon>
        <taxon>Pezizomycotina</taxon>
        <taxon>Sordariomycetes</taxon>
        <taxon>Hypocreomycetidae</taxon>
        <taxon>Hypocreales</taxon>
        <taxon>Ophiocordycipitaceae</taxon>
        <taxon>Hirsutella</taxon>
    </lineage>
</organism>
<proteinExistence type="inferred from homology"/>
<evidence type="ECO:0000256" key="6">
    <source>
        <dbReference type="SAM" id="Phobius"/>
    </source>
</evidence>
<dbReference type="OrthoDB" id="2133758at2759"/>
<comment type="caution">
    <text evidence="7">The sequence shown here is derived from an EMBL/GenBank/DDBJ whole genome shotgun (WGS) entry which is preliminary data.</text>
</comment>
<feature type="transmembrane region" description="Helical" evidence="6">
    <location>
        <begin position="6"/>
        <end position="27"/>
    </location>
</feature>
<comment type="similarity">
    <text evidence="2">Belongs to the TMEM86 family.</text>
</comment>
<dbReference type="GO" id="GO:0016787">
    <property type="term" value="F:hydrolase activity"/>
    <property type="evidence" value="ECO:0007669"/>
    <property type="project" value="TreeGrafter"/>
</dbReference>
<keyword evidence="3 6" id="KW-0812">Transmembrane</keyword>
<dbReference type="GO" id="GO:0016020">
    <property type="term" value="C:membrane"/>
    <property type="evidence" value="ECO:0007669"/>
    <property type="project" value="UniProtKB-SubCell"/>
</dbReference>
<dbReference type="RefSeq" id="XP_044716586.1">
    <property type="nucleotide sequence ID" value="XM_044868005.1"/>
</dbReference>